<dbReference type="InterPro" id="IPR036047">
    <property type="entry name" value="F-box-like_dom_sf"/>
</dbReference>
<gene>
    <name evidence="2" type="ORF">HPULCUR_010392</name>
</gene>
<reference evidence="2 3" key="1">
    <citation type="submission" date="2024-04" db="EMBL/GenBank/DDBJ databases">
        <title>genome sequences of Mucor flavus KT1a and Helicostylum pulchrum KT1b strains isolation_sourced from the surface of a dry-aged beef.</title>
        <authorList>
            <person name="Toyotome T."/>
            <person name="Hosono M."/>
            <person name="Torimaru M."/>
            <person name="Fukuda K."/>
            <person name="Mikami N."/>
        </authorList>
    </citation>
    <scope>NUCLEOTIDE SEQUENCE [LARGE SCALE GENOMIC DNA]</scope>
    <source>
        <strain evidence="2 3">KT1b</strain>
    </source>
</reference>
<proteinExistence type="predicted"/>
<dbReference type="InterPro" id="IPR001810">
    <property type="entry name" value="F-box_dom"/>
</dbReference>
<dbReference type="SUPFAM" id="SSF52047">
    <property type="entry name" value="RNI-like"/>
    <property type="match status" value="1"/>
</dbReference>
<dbReference type="Pfam" id="PF12937">
    <property type="entry name" value="F-box-like"/>
    <property type="match status" value="1"/>
</dbReference>
<accession>A0ABP9YD39</accession>
<protein>
    <recommendedName>
        <fullName evidence="1">F-box domain-containing protein</fullName>
    </recommendedName>
</protein>
<keyword evidence="3" id="KW-1185">Reference proteome</keyword>
<comment type="caution">
    <text evidence="2">The sequence shown here is derived from an EMBL/GenBank/DDBJ whole genome shotgun (WGS) entry which is preliminary data.</text>
</comment>
<evidence type="ECO:0000259" key="1">
    <source>
        <dbReference type="PROSITE" id="PS50181"/>
    </source>
</evidence>
<name>A0ABP9YD39_9FUNG</name>
<evidence type="ECO:0000313" key="2">
    <source>
        <dbReference type="EMBL" id="GAA5804883.1"/>
    </source>
</evidence>
<organism evidence="2 3">
    <name type="scientific">Helicostylum pulchrum</name>
    <dbReference type="NCBI Taxonomy" id="562976"/>
    <lineage>
        <taxon>Eukaryota</taxon>
        <taxon>Fungi</taxon>
        <taxon>Fungi incertae sedis</taxon>
        <taxon>Mucoromycota</taxon>
        <taxon>Mucoromycotina</taxon>
        <taxon>Mucoromycetes</taxon>
        <taxon>Mucorales</taxon>
        <taxon>Mucorineae</taxon>
        <taxon>Mucoraceae</taxon>
        <taxon>Helicostylum</taxon>
    </lineage>
</organism>
<dbReference type="EMBL" id="BAABUJ010000039">
    <property type="protein sequence ID" value="GAA5804883.1"/>
    <property type="molecule type" value="Genomic_DNA"/>
</dbReference>
<dbReference type="SUPFAM" id="SSF81383">
    <property type="entry name" value="F-box domain"/>
    <property type="match status" value="1"/>
</dbReference>
<sequence length="581" mass="67225">MSLLPYEVLTLTLGYLEPGELLGCQLTSKQWYKASLPRLHATKYIVSERIAALYIRAVTNSPHLGKYLDNIILYCLYEKNGERIIPVLQDLLDAVIQYCPNVTKITWMDKEEFPLWTQLMHAASRGQLTYLKSLPKCSCTSSGSYIYTALSFKNSLVSLFIRDECLSFGPQLARLGAYRRLCDQMDQFEKLETLYLNYVSDKYLSYFDGLIDKCHHLKEVNFDLTVKDVQQPPNDEPPESKIRPRPDIRKFECNWRLIDVESQLEYVMHKFPNLETLSVTDEDEVVNCSGPILVKFIRYIMLVSDFEIYMNIKEEDLLAIWTEFRKGKNGSKKLFIAYSSSNSWSIGISADSGIALRFPIFANDDEPPPPPPPHIRFFSRAGETIQSITIDASDGILSLNGEKSTSVEWLFDILGYCRILEEITMNNMSYTWPSRNTLKYPSLKRLNIDVFYYTNSYNFLSCLSLNLPNLNQLSFKLYAVKKNYTEPITIHMPHTSLDLLTWNEEKSYGIEDFKGTEVYIKLKTCTGTKFYVGIRNSLFEIESDRYLCFSKHTRFDIDCKHLKELRVRRSVAPESDANLIF</sequence>
<dbReference type="PROSITE" id="PS50181">
    <property type="entry name" value="FBOX"/>
    <property type="match status" value="1"/>
</dbReference>
<dbReference type="Proteomes" id="UP001476247">
    <property type="component" value="Unassembled WGS sequence"/>
</dbReference>
<feature type="domain" description="F-box" evidence="1">
    <location>
        <begin position="1"/>
        <end position="32"/>
    </location>
</feature>
<evidence type="ECO:0000313" key="3">
    <source>
        <dbReference type="Proteomes" id="UP001476247"/>
    </source>
</evidence>